<evidence type="ECO:0000259" key="1">
    <source>
        <dbReference type="PROSITE" id="PS50011"/>
    </source>
</evidence>
<dbReference type="PANTHER" id="PTHR24348">
    <property type="entry name" value="SERINE/THREONINE-PROTEIN KINASE UNC-51-RELATED"/>
    <property type="match status" value="1"/>
</dbReference>
<dbReference type="OrthoDB" id="68483at2759"/>
<evidence type="ECO:0000313" key="3">
    <source>
        <dbReference type="Proteomes" id="UP000324800"/>
    </source>
</evidence>
<dbReference type="InterPro" id="IPR008271">
    <property type="entry name" value="Ser/Thr_kinase_AS"/>
</dbReference>
<accession>A0A5J4W3M7</accession>
<dbReference type="InterPro" id="IPR011009">
    <property type="entry name" value="Kinase-like_dom_sf"/>
</dbReference>
<sequence>MKESEFDYNEWKVGLALGRLVIEGKNPFVLKYYSANMNDETNLQNLIDQKKDLPSPILRVILKQLFEGLRLMHEMGLIHRDLKGENIMLHSPPGSGRVFLKIADFGLTKIQKNNQQSTLMTVAGTLPFMCPELLIETSDEQGSEDQVKADSKIDMWSAGILLHQLTAHTFPFKSTQLPSITSFMINKTLTRPAVLIDNQLWDLLRGLLAFNRKVRLSAVDALNHQYFTGQQAMTDILEESKLLAQQSQIVKQQGKQYVTLYDLNTSFIFPITEADKIINKNIEQFQLQIISCLYNHILQQFLRKK</sequence>
<dbReference type="SUPFAM" id="SSF56112">
    <property type="entry name" value="Protein kinase-like (PK-like)"/>
    <property type="match status" value="1"/>
</dbReference>
<name>A0A5J4W3M7_9EUKA</name>
<reference evidence="2 3" key="1">
    <citation type="submission" date="2019-03" db="EMBL/GenBank/DDBJ databases">
        <title>Single cell metagenomics reveals metabolic interactions within the superorganism composed of flagellate Streblomastix strix and complex community of Bacteroidetes bacteria on its surface.</title>
        <authorList>
            <person name="Treitli S.C."/>
            <person name="Kolisko M."/>
            <person name="Husnik F."/>
            <person name="Keeling P."/>
            <person name="Hampl V."/>
        </authorList>
    </citation>
    <scope>NUCLEOTIDE SEQUENCE [LARGE SCALE GENOMIC DNA]</scope>
    <source>
        <strain evidence="2">ST1C</strain>
    </source>
</reference>
<dbReference type="Pfam" id="PF00069">
    <property type="entry name" value="Pkinase"/>
    <property type="match status" value="1"/>
</dbReference>
<comment type="caution">
    <text evidence="2">The sequence shown here is derived from an EMBL/GenBank/DDBJ whole genome shotgun (WGS) entry which is preliminary data.</text>
</comment>
<dbReference type="GO" id="GO:0010506">
    <property type="term" value="P:regulation of autophagy"/>
    <property type="evidence" value="ECO:0007669"/>
    <property type="project" value="InterPro"/>
</dbReference>
<dbReference type="GO" id="GO:0004674">
    <property type="term" value="F:protein serine/threonine kinase activity"/>
    <property type="evidence" value="ECO:0007669"/>
    <property type="project" value="InterPro"/>
</dbReference>
<dbReference type="PROSITE" id="PS00108">
    <property type="entry name" value="PROTEIN_KINASE_ST"/>
    <property type="match status" value="1"/>
</dbReference>
<dbReference type="GO" id="GO:0005524">
    <property type="term" value="F:ATP binding"/>
    <property type="evidence" value="ECO:0007669"/>
    <property type="project" value="InterPro"/>
</dbReference>
<dbReference type="AlphaFoldDB" id="A0A5J4W3M7"/>
<organism evidence="2 3">
    <name type="scientific">Streblomastix strix</name>
    <dbReference type="NCBI Taxonomy" id="222440"/>
    <lineage>
        <taxon>Eukaryota</taxon>
        <taxon>Metamonada</taxon>
        <taxon>Preaxostyla</taxon>
        <taxon>Oxymonadida</taxon>
        <taxon>Streblomastigidae</taxon>
        <taxon>Streblomastix</taxon>
    </lineage>
</organism>
<dbReference type="EMBL" id="SNRW01003555">
    <property type="protein sequence ID" value="KAA6389521.1"/>
    <property type="molecule type" value="Genomic_DNA"/>
</dbReference>
<feature type="domain" description="Protein kinase" evidence="1">
    <location>
        <begin position="1"/>
        <end position="227"/>
    </location>
</feature>
<dbReference type="InterPro" id="IPR045269">
    <property type="entry name" value="Atg1-like"/>
</dbReference>
<protein>
    <submittedName>
        <fullName evidence="2">Putative CAMK/CAMK1 protein kinase</fullName>
    </submittedName>
</protein>
<dbReference type="InterPro" id="IPR000719">
    <property type="entry name" value="Prot_kinase_dom"/>
</dbReference>
<dbReference type="PANTHER" id="PTHR24348:SF68">
    <property type="entry name" value="SERINE_THREONINE-PROTEIN KINASE ATG1C"/>
    <property type="match status" value="1"/>
</dbReference>
<dbReference type="Proteomes" id="UP000324800">
    <property type="component" value="Unassembled WGS sequence"/>
</dbReference>
<dbReference type="GO" id="GO:0005737">
    <property type="term" value="C:cytoplasm"/>
    <property type="evidence" value="ECO:0007669"/>
    <property type="project" value="TreeGrafter"/>
</dbReference>
<dbReference type="Gene3D" id="1.10.510.10">
    <property type="entry name" value="Transferase(Phosphotransferase) domain 1"/>
    <property type="match status" value="1"/>
</dbReference>
<proteinExistence type="predicted"/>
<gene>
    <name evidence="2" type="ORF">EZS28_014953</name>
</gene>
<keyword evidence="2" id="KW-0808">Transferase</keyword>
<dbReference type="SMART" id="SM00220">
    <property type="entry name" value="S_TKc"/>
    <property type="match status" value="1"/>
</dbReference>
<keyword evidence="2" id="KW-0418">Kinase</keyword>
<dbReference type="PROSITE" id="PS50011">
    <property type="entry name" value="PROTEIN_KINASE_DOM"/>
    <property type="match status" value="1"/>
</dbReference>
<evidence type="ECO:0000313" key="2">
    <source>
        <dbReference type="EMBL" id="KAA6389521.1"/>
    </source>
</evidence>